<accession>A0A4R8LIF0</accession>
<gene>
    <name evidence="9" type="ORF">C7445_11270</name>
</gene>
<proteinExistence type="inferred from homology"/>
<feature type="transmembrane region" description="Helical" evidence="8">
    <location>
        <begin position="304"/>
        <end position="324"/>
    </location>
</feature>
<evidence type="ECO:0000256" key="1">
    <source>
        <dbReference type="ARBA" id="ARBA00004141"/>
    </source>
</evidence>
<keyword evidence="10" id="KW-1185">Reference proteome</keyword>
<feature type="transmembrane region" description="Helical" evidence="8">
    <location>
        <begin position="40"/>
        <end position="60"/>
    </location>
</feature>
<keyword evidence="5 8" id="KW-0812">Transmembrane</keyword>
<reference evidence="9 10" key="1">
    <citation type="submission" date="2019-03" db="EMBL/GenBank/DDBJ databases">
        <title>Genomic Encyclopedia of Type Strains, Phase IV (KMG-IV): sequencing the most valuable type-strain genomes for metagenomic binning, comparative biology and taxonomic classification.</title>
        <authorList>
            <person name="Goeker M."/>
        </authorList>
    </citation>
    <scope>NUCLEOTIDE SEQUENCE [LARGE SCALE GENOMIC DNA]</scope>
    <source>
        <strain evidence="9 10">DSM 17974</strain>
    </source>
</reference>
<feature type="transmembrane region" description="Helical" evidence="8">
    <location>
        <begin position="330"/>
        <end position="356"/>
    </location>
</feature>
<feature type="transmembrane region" description="Helical" evidence="8">
    <location>
        <begin position="72"/>
        <end position="96"/>
    </location>
</feature>
<feature type="transmembrane region" description="Helical" evidence="8">
    <location>
        <begin position="146"/>
        <end position="166"/>
    </location>
</feature>
<evidence type="ECO:0000256" key="5">
    <source>
        <dbReference type="ARBA" id="ARBA00022692"/>
    </source>
</evidence>
<dbReference type="AlphaFoldDB" id="A0A4R8LIF0"/>
<dbReference type="InterPro" id="IPR004761">
    <property type="entry name" value="Spore_GerAB"/>
</dbReference>
<dbReference type="GO" id="GO:0009847">
    <property type="term" value="P:spore germination"/>
    <property type="evidence" value="ECO:0007669"/>
    <property type="project" value="InterPro"/>
</dbReference>
<evidence type="ECO:0000256" key="6">
    <source>
        <dbReference type="ARBA" id="ARBA00022989"/>
    </source>
</evidence>
<evidence type="ECO:0000256" key="4">
    <source>
        <dbReference type="ARBA" id="ARBA00022544"/>
    </source>
</evidence>
<keyword evidence="6 8" id="KW-1133">Transmembrane helix</keyword>
<dbReference type="GO" id="GO:0016020">
    <property type="term" value="C:membrane"/>
    <property type="evidence" value="ECO:0007669"/>
    <property type="project" value="UniProtKB-SubCell"/>
</dbReference>
<dbReference type="Proteomes" id="UP000294581">
    <property type="component" value="Unassembled WGS sequence"/>
</dbReference>
<evidence type="ECO:0000256" key="8">
    <source>
        <dbReference type="SAM" id="Phobius"/>
    </source>
</evidence>
<evidence type="ECO:0000313" key="10">
    <source>
        <dbReference type="Proteomes" id="UP000294581"/>
    </source>
</evidence>
<evidence type="ECO:0000256" key="2">
    <source>
        <dbReference type="ARBA" id="ARBA00007998"/>
    </source>
</evidence>
<protein>
    <submittedName>
        <fullName evidence="9">Spore germination protein KB</fullName>
    </submittedName>
</protein>
<comment type="caution">
    <text evidence="9">The sequence shown here is derived from an EMBL/GenBank/DDBJ whole genome shotgun (WGS) entry which is preliminary data.</text>
</comment>
<dbReference type="NCBIfam" id="TIGR00912">
    <property type="entry name" value="2A0309"/>
    <property type="match status" value="1"/>
</dbReference>
<feature type="transmembrane region" description="Helical" evidence="8">
    <location>
        <begin position="219"/>
        <end position="239"/>
    </location>
</feature>
<evidence type="ECO:0000256" key="7">
    <source>
        <dbReference type="ARBA" id="ARBA00023136"/>
    </source>
</evidence>
<feature type="transmembrane region" description="Helical" evidence="8">
    <location>
        <begin position="12"/>
        <end position="34"/>
    </location>
</feature>
<dbReference type="EMBL" id="SORF01000012">
    <property type="protein sequence ID" value="TDY43085.1"/>
    <property type="molecule type" value="Genomic_DNA"/>
</dbReference>
<feature type="transmembrane region" description="Helical" evidence="8">
    <location>
        <begin position="269"/>
        <end position="292"/>
    </location>
</feature>
<keyword evidence="3" id="KW-0813">Transport</keyword>
<feature type="transmembrane region" description="Helical" evidence="8">
    <location>
        <begin position="186"/>
        <end position="207"/>
    </location>
</feature>
<comment type="similarity">
    <text evidence="2">Belongs to the amino acid-polyamine-organocation (APC) superfamily. Spore germination protein (SGP) (TC 2.A.3.9) family.</text>
</comment>
<dbReference type="PANTHER" id="PTHR34975:SF2">
    <property type="entry name" value="SPORE GERMINATION PROTEIN A2"/>
    <property type="match status" value="1"/>
</dbReference>
<evidence type="ECO:0000256" key="3">
    <source>
        <dbReference type="ARBA" id="ARBA00022448"/>
    </source>
</evidence>
<sequence length="371" mass="40558">MTRVQISRSQLVIAMVWCILGTGIVTIPSAVAQFTVRDAWISTMLFVVGGGIVVAVTLLFSRMFPCRTLTSALLEACGPWIGRALGIWFLICLYITNCTVLREAEVFVGVTILPKTPEYVMGAFAMLAVAYAVYLGVEVVMRDAELITLLVMLIAPILFFLSMQHMDIHELRPVLVDGWGPVLRGGIVSDLDYALELMIALQFLMFLKNANTAARDVAVAAVVSTVALTLVTVLTIGVVGPSTHYLSYPVLEAVRNIRVGRFLERLDTLYVIAVVSTVFVKLAVFHYAWCSGLKDVFGLSSHRVTTLAGGLLVWTGATVLFRSAGDVQQFIAYTVPVYFVVTFVAIPLVAVIMMAVKSGLRRRNAVLMRRG</sequence>
<name>A0A4R8LIF0_9BACL</name>
<dbReference type="RefSeq" id="WP_134160534.1">
    <property type="nucleotide sequence ID" value="NZ_SORF01000012.1"/>
</dbReference>
<organism evidence="9 10">
    <name type="scientific">Alicyclobacillus sacchari</name>
    <dbReference type="NCBI Taxonomy" id="392010"/>
    <lineage>
        <taxon>Bacteria</taxon>
        <taxon>Bacillati</taxon>
        <taxon>Bacillota</taxon>
        <taxon>Bacilli</taxon>
        <taxon>Bacillales</taxon>
        <taxon>Alicyclobacillaceae</taxon>
        <taxon>Alicyclobacillus</taxon>
    </lineage>
</organism>
<dbReference type="PANTHER" id="PTHR34975">
    <property type="entry name" value="SPORE GERMINATION PROTEIN A2"/>
    <property type="match status" value="1"/>
</dbReference>
<comment type="subcellular location">
    <subcellularLocation>
        <location evidence="1">Membrane</location>
        <topology evidence="1">Multi-pass membrane protein</topology>
    </subcellularLocation>
</comment>
<dbReference type="OrthoDB" id="2078716at2"/>
<evidence type="ECO:0000313" key="9">
    <source>
        <dbReference type="EMBL" id="TDY43085.1"/>
    </source>
</evidence>
<dbReference type="Pfam" id="PF03845">
    <property type="entry name" value="Spore_permease"/>
    <property type="match status" value="1"/>
</dbReference>
<feature type="transmembrane region" description="Helical" evidence="8">
    <location>
        <begin position="116"/>
        <end position="134"/>
    </location>
</feature>
<keyword evidence="4" id="KW-0309">Germination</keyword>
<keyword evidence="7 8" id="KW-0472">Membrane</keyword>